<dbReference type="AlphaFoldDB" id="A0A6H5FXL9"/>
<keyword evidence="2" id="KW-1185">Reference proteome</keyword>
<dbReference type="GO" id="GO:0046900">
    <property type="term" value="P:tetrahydrofolylpolyglutamate metabolic process"/>
    <property type="evidence" value="ECO:0007669"/>
    <property type="project" value="TreeGrafter"/>
</dbReference>
<dbReference type="Proteomes" id="UP000479000">
    <property type="component" value="Unassembled WGS sequence"/>
</dbReference>
<dbReference type="Gene3D" id="3.40.50.880">
    <property type="match status" value="1"/>
</dbReference>
<feature type="non-terminal residue" evidence="1">
    <location>
        <position position="1"/>
    </location>
</feature>
<evidence type="ECO:0000313" key="1">
    <source>
        <dbReference type="EMBL" id="CAA9994557.1"/>
    </source>
</evidence>
<organism evidence="1 2">
    <name type="scientific">Nesidiocoris tenuis</name>
    <dbReference type="NCBI Taxonomy" id="355587"/>
    <lineage>
        <taxon>Eukaryota</taxon>
        <taxon>Metazoa</taxon>
        <taxon>Ecdysozoa</taxon>
        <taxon>Arthropoda</taxon>
        <taxon>Hexapoda</taxon>
        <taxon>Insecta</taxon>
        <taxon>Pterygota</taxon>
        <taxon>Neoptera</taxon>
        <taxon>Paraneoptera</taxon>
        <taxon>Hemiptera</taxon>
        <taxon>Heteroptera</taxon>
        <taxon>Panheteroptera</taxon>
        <taxon>Cimicomorpha</taxon>
        <taxon>Miridae</taxon>
        <taxon>Dicyphina</taxon>
        <taxon>Nesidiocoris</taxon>
    </lineage>
</organism>
<dbReference type="GO" id="GO:0005773">
    <property type="term" value="C:vacuole"/>
    <property type="evidence" value="ECO:0007669"/>
    <property type="project" value="TreeGrafter"/>
</dbReference>
<name>A0A6H5FXL9_9HEMI</name>
<dbReference type="InterPro" id="IPR029062">
    <property type="entry name" value="Class_I_gatase-like"/>
</dbReference>
<gene>
    <name evidence="1" type="ORF">NTEN_LOCUS1373</name>
</gene>
<reference evidence="1 2" key="1">
    <citation type="submission" date="2020-02" db="EMBL/GenBank/DDBJ databases">
        <authorList>
            <person name="Ferguson B K."/>
        </authorList>
    </citation>
    <scope>NUCLEOTIDE SEQUENCE [LARGE SCALE GENOMIC DNA]</scope>
</reference>
<evidence type="ECO:0000313" key="2">
    <source>
        <dbReference type="Proteomes" id="UP000479000"/>
    </source>
</evidence>
<dbReference type="PANTHER" id="PTHR11315">
    <property type="entry name" value="PROTEASE FAMILY C26 GAMMA-GLUTAMYL HYDROLASE"/>
    <property type="match status" value="1"/>
</dbReference>
<dbReference type="OrthoDB" id="6601622at2759"/>
<dbReference type="GO" id="GO:0034722">
    <property type="term" value="F:gamma-glutamyl-peptidase activity"/>
    <property type="evidence" value="ECO:0007669"/>
    <property type="project" value="TreeGrafter"/>
</dbReference>
<sequence>RRSFRTSGMSSIFVCMRHQRKNGSERGWAQPTVGQQKTLRVLRAPLIGRKVSTVQKEESSSPFSGQRALFLRSPMRGVRQVGEFYSGGSSYTKYIPRNARVTPNQGKIELEWLIIGMHDIEKENERPPGKSRLGKNFKISIKVNGSIVIVLKSRIGTELQKKLFLIHIYSESLPEQVSVCPCVRPVYWRNSSIRYPRKLQINFTKVGSIGRPAIINQRPIIGILAEEYFENKNSQAPNGSHIVASYVKMVESSGARVVPIFIGKDLAYYNKCLTQASLYENNLTETWKVTSTSGVRGDLKFVSSMEHIPGGQKFLKHGIEESRRNEELIFY</sequence>
<dbReference type="EMBL" id="CADCXU010002000">
    <property type="protein sequence ID" value="CAA9994557.1"/>
    <property type="molecule type" value="Genomic_DNA"/>
</dbReference>
<dbReference type="PANTHER" id="PTHR11315:SF0">
    <property type="entry name" value="FOLATE GAMMA-GLUTAMYL HYDROLASE"/>
    <property type="match status" value="1"/>
</dbReference>
<accession>A0A6H5FXL9</accession>
<protein>
    <submittedName>
        <fullName evidence="1">Uncharacterized protein</fullName>
    </submittedName>
</protein>
<proteinExistence type="predicted"/>
<dbReference type="InterPro" id="IPR015527">
    <property type="entry name" value="Pept_C26_g-glut_hydrolase"/>
</dbReference>